<feature type="region of interest" description="Disordered" evidence="1">
    <location>
        <begin position="31"/>
        <end position="94"/>
    </location>
</feature>
<reference evidence="3 4" key="1">
    <citation type="submission" date="2018-06" db="EMBL/GenBank/DDBJ databases">
        <title>The Genome of Cuscuta australis (Dodder) Provides Insight into the Evolution of Plant Parasitism.</title>
        <authorList>
            <person name="Liu H."/>
        </authorList>
    </citation>
    <scope>NUCLEOTIDE SEQUENCE [LARGE SCALE GENOMIC DNA]</scope>
    <source>
        <strain evidence="4">cv. Yunnan</strain>
        <tissue evidence="3">Vines</tissue>
    </source>
</reference>
<protein>
    <submittedName>
        <fullName evidence="3">Uncharacterized protein</fullName>
    </submittedName>
</protein>
<evidence type="ECO:0000256" key="1">
    <source>
        <dbReference type="SAM" id="MobiDB-lite"/>
    </source>
</evidence>
<feature type="signal peptide" evidence="2">
    <location>
        <begin position="1"/>
        <end position="33"/>
    </location>
</feature>
<organism evidence="3 4">
    <name type="scientific">Cuscuta australis</name>
    <dbReference type="NCBI Taxonomy" id="267555"/>
    <lineage>
        <taxon>Eukaryota</taxon>
        <taxon>Viridiplantae</taxon>
        <taxon>Streptophyta</taxon>
        <taxon>Embryophyta</taxon>
        <taxon>Tracheophyta</taxon>
        <taxon>Spermatophyta</taxon>
        <taxon>Magnoliopsida</taxon>
        <taxon>eudicotyledons</taxon>
        <taxon>Gunneridae</taxon>
        <taxon>Pentapetalae</taxon>
        <taxon>asterids</taxon>
        <taxon>lamiids</taxon>
        <taxon>Solanales</taxon>
        <taxon>Convolvulaceae</taxon>
        <taxon>Cuscuteae</taxon>
        <taxon>Cuscuta</taxon>
        <taxon>Cuscuta subgen. Grammica</taxon>
        <taxon>Cuscuta sect. Cleistogrammica</taxon>
    </lineage>
</organism>
<evidence type="ECO:0000256" key="2">
    <source>
        <dbReference type="SAM" id="SignalP"/>
    </source>
</evidence>
<comment type="caution">
    <text evidence="3">The sequence shown here is derived from an EMBL/GenBank/DDBJ whole genome shotgun (WGS) entry which is preliminary data.</text>
</comment>
<dbReference type="EMBL" id="NQVE01000196">
    <property type="protein sequence ID" value="RAL39893.1"/>
    <property type="molecule type" value="Genomic_DNA"/>
</dbReference>
<keyword evidence="2" id="KW-0732">Signal</keyword>
<evidence type="ECO:0000313" key="3">
    <source>
        <dbReference type="EMBL" id="RAL39893.1"/>
    </source>
</evidence>
<gene>
    <name evidence="3" type="ORF">DM860_013094</name>
</gene>
<proteinExistence type="predicted"/>
<feature type="compositionally biased region" description="Polar residues" evidence="1">
    <location>
        <begin position="85"/>
        <end position="94"/>
    </location>
</feature>
<dbReference type="AlphaFoldDB" id="A0A328D7H8"/>
<keyword evidence="4" id="KW-1185">Reference proteome</keyword>
<name>A0A328D7H8_9ASTE</name>
<accession>A0A328D7H8</accession>
<feature type="chain" id="PRO_5016427409" evidence="2">
    <location>
        <begin position="34"/>
        <end position="94"/>
    </location>
</feature>
<evidence type="ECO:0000313" key="4">
    <source>
        <dbReference type="Proteomes" id="UP000249390"/>
    </source>
</evidence>
<sequence>MRGGSGGGGCASLPLCLALALVLIFSTATFSDASRRGGGGGAYDEFEIGRDTRRPSSGHFADQYLPRKRFPVPVSGPSRKHNDIGLQSWTSSVP</sequence>
<dbReference type="Proteomes" id="UP000249390">
    <property type="component" value="Unassembled WGS sequence"/>
</dbReference>